<reference evidence="4" key="2">
    <citation type="submission" date="2015-05" db="EMBL/GenBank/DDBJ databases">
        <title>Complete genome sequence of Corynebacterium mustelae DSM 45274, isolated from various tissues of a male ferret with lethal sepsis.</title>
        <authorList>
            <person name="Ruckert C."/>
            <person name="Albersmeier A."/>
            <person name="Winkler A."/>
            <person name="Tauch A."/>
        </authorList>
    </citation>
    <scope>NUCLEOTIDE SEQUENCE [LARGE SCALE GENOMIC DNA]</scope>
    <source>
        <strain evidence="4">DSM 45274</strain>
    </source>
</reference>
<dbReference type="Pfam" id="PF19053">
    <property type="entry name" value="EccD"/>
    <property type="match status" value="1"/>
</dbReference>
<name>A0A0G3H2U3_9CORY</name>
<dbReference type="EMBL" id="CP011542">
    <property type="protein sequence ID" value="AKK07100.1"/>
    <property type="molecule type" value="Genomic_DNA"/>
</dbReference>
<evidence type="ECO:0000313" key="4">
    <source>
        <dbReference type="Proteomes" id="UP000035199"/>
    </source>
</evidence>
<evidence type="ECO:0000259" key="2">
    <source>
        <dbReference type="Pfam" id="PF19053"/>
    </source>
</evidence>
<organism evidence="3 4">
    <name type="scientific">Corynebacterium mustelae</name>
    <dbReference type="NCBI Taxonomy" id="571915"/>
    <lineage>
        <taxon>Bacteria</taxon>
        <taxon>Bacillati</taxon>
        <taxon>Actinomycetota</taxon>
        <taxon>Actinomycetes</taxon>
        <taxon>Mycobacteriales</taxon>
        <taxon>Corynebacteriaceae</taxon>
        <taxon>Corynebacterium</taxon>
    </lineage>
</organism>
<feature type="transmembrane region" description="Helical" evidence="1">
    <location>
        <begin position="187"/>
        <end position="207"/>
    </location>
</feature>
<feature type="transmembrane region" description="Helical" evidence="1">
    <location>
        <begin position="244"/>
        <end position="269"/>
    </location>
</feature>
<dbReference type="InterPro" id="IPR044049">
    <property type="entry name" value="EccD_transm"/>
</dbReference>
<sequence length="482" mass="51050">MATVFIRLSVFYNDRQLDVSVPAHRPIVDVIDDITNLLGVPSVAPGSDDDPKADTQPWALSSPTKGLLDSELTLDDYSIVDGQRLYLTPQLAAAHSPFVDHAVPELRSAVAATTWRWADSTRATGYFIVATVLALLVYFPTLGAVYSAPNDFSAWSLPTIVPAAICLAITLIFLIAAFLQPVKPMRWLGLITPLTAIAATSPFLTPLPAGREWSGLVSVACIAAIPAALAAGRKTERTGRGGALALLLVALAGVALYTANYFGISALAFSAWGAWVPIVALIIAPSFAVKSAGLTALLRENDNGAAVSRTDIRRKAIKAATICDGLVWFATATAFFIIVTLASSPYWQQGILAAVLSIIMLLRTASFSDARRITPLILSGTVGLALCAAACVPWAKTFNDSEKPHNPWWLSAASDQWLTGAVFAGTCLLLVLAIILIAKRKPATTPTNSSSTIGTLDTIFTVAAIPVILVAQGVFSYFWALS</sequence>
<feature type="transmembrane region" description="Helical" evidence="1">
    <location>
        <begin position="459"/>
        <end position="480"/>
    </location>
</feature>
<dbReference type="InterPro" id="IPR024962">
    <property type="entry name" value="YukD-like"/>
</dbReference>
<protein>
    <submittedName>
        <fullName evidence="3">WXG100 protein secretion system (Wss)</fullName>
    </submittedName>
</protein>
<dbReference type="STRING" id="571915.CMUST_14035"/>
<feature type="transmembrane region" description="Helical" evidence="1">
    <location>
        <begin position="319"/>
        <end position="340"/>
    </location>
</feature>
<keyword evidence="1" id="KW-0812">Transmembrane</keyword>
<accession>A0A0G3H2U3</accession>
<keyword evidence="4" id="KW-1185">Reference proteome</keyword>
<dbReference type="Gene3D" id="3.10.20.90">
    <property type="entry name" value="Phosphatidylinositol 3-kinase Catalytic Subunit, Chain A, domain 1"/>
    <property type="match status" value="1"/>
</dbReference>
<feature type="transmembrane region" description="Helical" evidence="1">
    <location>
        <begin position="416"/>
        <end position="438"/>
    </location>
</feature>
<feature type="domain" description="EccD-like transmembrane" evidence="2">
    <location>
        <begin position="127"/>
        <end position="479"/>
    </location>
</feature>
<feature type="transmembrane region" description="Helical" evidence="1">
    <location>
        <begin position="126"/>
        <end position="148"/>
    </location>
</feature>
<feature type="transmembrane region" description="Helical" evidence="1">
    <location>
        <begin position="376"/>
        <end position="396"/>
    </location>
</feature>
<keyword evidence="1" id="KW-0472">Membrane</keyword>
<dbReference type="AlphaFoldDB" id="A0A0G3H2U3"/>
<dbReference type="PATRIC" id="fig|571915.4.peg.3013"/>
<gene>
    <name evidence="3" type="ORF">CMUST_14035</name>
</gene>
<keyword evidence="1" id="KW-1133">Transmembrane helix</keyword>
<feature type="transmembrane region" description="Helical" evidence="1">
    <location>
        <begin position="275"/>
        <end position="298"/>
    </location>
</feature>
<feature type="transmembrane region" description="Helical" evidence="1">
    <location>
        <begin position="213"/>
        <end position="232"/>
    </location>
</feature>
<dbReference type="RefSeq" id="WP_047262996.1">
    <property type="nucleotide sequence ID" value="NZ_CP011542.1"/>
</dbReference>
<feature type="transmembrane region" description="Helical" evidence="1">
    <location>
        <begin position="346"/>
        <end position="364"/>
    </location>
</feature>
<evidence type="ECO:0000313" key="3">
    <source>
        <dbReference type="EMBL" id="AKK07100.1"/>
    </source>
</evidence>
<proteinExistence type="predicted"/>
<feature type="transmembrane region" description="Helical" evidence="1">
    <location>
        <begin position="160"/>
        <end position="180"/>
    </location>
</feature>
<dbReference type="Pfam" id="PF08817">
    <property type="entry name" value="YukD"/>
    <property type="match status" value="1"/>
</dbReference>
<reference evidence="3 4" key="1">
    <citation type="journal article" date="2015" name="Genome Announc.">
        <title>Complete Genome Sequence of the Type Strain Corynebacterium mustelae DSM 45274, Isolated from Various Tissues of a Male Ferret with Lethal Sepsis.</title>
        <authorList>
            <person name="Ruckert C."/>
            <person name="Eimer J."/>
            <person name="Winkler A."/>
            <person name="Tauch A."/>
        </authorList>
    </citation>
    <scope>NUCLEOTIDE SEQUENCE [LARGE SCALE GENOMIC DNA]</scope>
    <source>
        <strain evidence="3 4">DSM 45274</strain>
    </source>
</reference>
<dbReference type="Proteomes" id="UP000035199">
    <property type="component" value="Chromosome"/>
</dbReference>
<evidence type="ECO:0000256" key="1">
    <source>
        <dbReference type="SAM" id="Phobius"/>
    </source>
</evidence>
<dbReference type="KEGG" id="cmv:CMUST_14035"/>
<dbReference type="OrthoDB" id="4403499at2"/>